<feature type="region of interest" description="Disordered" evidence="6">
    <location>
        <begin position="650"/>
        <end position="677"/>
    </location>
</feature>
<keyword evidence="4" id="KW-0812">Transmembrane</keyword>
<evidence type="ECO:0000256" key="1">
    <source>
        <dbReference type="ARBA" id="ARBA00004374"/>
    </source>
</evidence>
<evidence type="ECO:0000313" key="9">
    <source>
        <dbReference type="Proteomes" id="UP001154114"/>
    </source>
</evidence>
<dbReference type="OrthoDB" id="1724197at2759"/>
<reference evidence="8" key="1">
    <citation type="submission" date="2021-12" db="EMBL/GenBank/DDBJ databases">
        <authorList>
            <person name="King R."/>
        </authorList>
    </citation>
    <scope>NUCLEOTIDE SEQUENCE</scope>
</reference>
<dbReference type="EMBL" id="LR824033">
    <property type="protein sequence ID" value="CAD0206815.1"/>
    <property type="molecule type" value="Genomic_DNA"/>
</dbReference>
<dbReference type="GO" id="GO:0045040">
    <property type="term" value="P:protein insertion into mitochondrial outer membrane"/>
    <property type="evidence" value="ECO:0007669"/>
    <property type="project" value="TreeGrafter"/>
</dbReference>
<dbReference type="PANTHER" id="PTHR12815:SF18">
    <property type="entry name" value="SORTING AND ASSEMBLY MACHINERY COMPONENT 50 HOMOLOG"/>
    <property type="match status" value="1"/>
</dbReference>
<dbReference type="Gene3D" id="2.40.160.50">
    <property type="entry name" value="membrane protein fhac: a member of the omp85/tpsb transporter family"/>
    <property type="match status" value="1"/>
</dbReference>
<dbReference type="InterPro" id="IPR000184">
    <property type="entry name" value="Bac_surfAg_D15"/>
</dbReference>
<accession>A0A9N8KZ44</accession>
<dbReference type="InterPro" id="IPR039910">
    <property type="entry name" value="D15-like"/>
</dbReference>
<dbReference type="Pfam" id="PF01103">
    <property type="entry name" value="Omp85"/>
    <property type="match status" value="1"/>
</dbReference>
<dbReference type="AlphaFoldDB" id="A0A9N8KZ44"/>
<dbReference type="PANTHER" id="PTHR12815">
    <property type="entry name" value="SORTING AND ASSEMBLY MACHINERY SAMM50 PROTEIN FAMILY MEMBER"/>
    <property type="match status" value="1"/>
</dbReference>
<sequence>MGTVHAKVAHKYCFNEEEGGLFDFEDSPELDDDAPAPTVRTNIALNSVKARVDRVHVDGLYRTKDDVIRDTVGEMFKATDFEDVIARANKLAGVIVTLAAVAEIGPDIITKVCLTSGVCRQARQELDSLGCFGHVCVFIDVSSGPDATPDGLEVTFQVRELSRVAGGVNAAVAEDEGNLVLGMVPSTMLHTHTLKSIVSALDRKLLLVDHVMCVKLPNLFGRGERAAAAYSLGYRNTTNLNLAVTKPLPLKRYAPVLSSSLYQQNRDFPWSGYHLLDRGLLLDLTFKTSPTTKHTVQWEGLVREMSVLNKTSFKIRESSGPQLKSMVRHVMSVDHRDEAVFPTRGTWVQVSTEVAGLGGGVANVKTELHAQANHQLNDDFYILPCPRWQVLQATGALGVLHDVFGTELPDHFFLGGPTSLRGFKQCGVGPHNDGQALGGRAEEVHEDLPPKIKRSLVSKYKCVCVSARRSASPYAEEVHEDFLPKRSLVYWASGVHLYAPLPVPGARSGAGALCRSHLFLTAGALALPGQTLTLRIARGTYPHTHDIPTGETREVTRESLEALWLARVSCGAGVCVRLGRAARLELNYVLPLRCQPRDLPASGIQFGAVVVLLPRARSPTNATDIHIRVNVRPSVQYSHVLRKSQIDLRKPVPTGGTQAPNSSCSSTIFEGAAQPDT</sequence>
<evidence type="ECO:0000256" key="5">
    <source>
        <dbReference type="ARBA" id="ARBA00023136"/>
    </source>
</evidence>
<evidence type="ECO:0000256" key="3">
    <source>
        <dbReference type="ARBA" id="ARBA00022452"/>
    </source>
</evidence>
<evidence type="ECO:0000313" key="8">
    <source>
        <dbReference type="EMBL" id="CAD0206815.1"/>
    </source>
</evidence>
<keyword evidence="9" id="KW-1185">Reference proteome</keyword>
<comment type="subcellular location">
    <subcellularLocation>
        <location evidence="1">Mitochondrion outer membrane</location>
        <topology evidence="1">Multi-pass membrane protein</topology>
    </subcellularLocation>
</comment>
<keyword evidence="3" id="KW-1134">Transmembrane beta strand</keyword>
<evidence type="ECO:0000256" key="6">
    <source>
        <dbReference type="SAM" id="MobiDB-lite"/>
    </source>
</evidence>
<protein>
    <recommendedName>
        <fullName evidence="7">Bacterial surface antigen (D15) domain-containing protein</fullName>
    </recommendedName>
</protein>
<dbReference type="GO" id="GO:0033108">
    <property type="term" value="P:mitochondrial respiratory chain complex assembly"/>
    <property type="evidence" value="ECO:0007669"/>
    <property type="project" value="TreeGrafter"/>
</dbReference>
<evidence type="ECO:0000256" key="4">
    <source>
        <dbReference type="ARBA" id="ARBA00022692"/>
    </source>
</evidence>
<proteinExistence type="inferred from homology"/>
<feature type="compositionally biased region" description="Polar residues" evidence="6">
    <location>
        <begin position="655"/>
        <end position="668"/>
    </location>
</feature>
<evidence type="ECO:0000259" key="7">
    <source>
        <dbReference type="Pfam" id="PF01103"/>
    </source>
</evidence>
<keyword evidence="5" id="KW-0472">Membrane</keyword>
<dbReference type="GO" id="GO:0005741">
    <property type="term" value="C:mitochondrial outer membrane"/>
    <property type="evidence" value="ECO:0007669"/>
    <property type="project" value="UniProtKB-SubCell"/>
</dbReference>
<name>A0A9N8KZ44_CHRIL</name>
<gene>
    <name evidence="8" type="ORF">CINC_LOCUS9797</name>
</gene>
<organism evidence="8 9">
    <name type="scientific">Chrysodeixis includens</name>
    <name type="common">Soybean looper</name>
    <name type="synonym">Pseudoplusia includens</name>
    <dbReference type="NCBI Taxonomy" id="689277"/>
    <lineage>
        <taxon>Eukaryota</taxon>
        <taxon>Metazoa</taxon>
        <taxon>Ecdysozoa</taxon>
        <taxon>Arthropoda</taxon>
        <taxon>Hexapoda</taxon>
        <taxon>Insecta</taxon>
        <taxon>Pterygota</taxon>
        <taxon>Neoptera</taxon>
        <taxon>Endopterygota</taxon>
        <taxon>Lepidoptera</taxon>
        <taxon>Glossata</taxon>
        <taxon>Ditrysia</taxon>
        <taxon>Noctuoidea</taxon>
        <taxon>Noctuidae</taxon>
        <taxon>Plusiinae</taxon>
        <taxon>Chrysodeixis</taxon>
    </lineage>
</organism>
<comment type="similarity">
    <text evidence="2">Belongs to the SAM50/omp85 family.</text>
</comment>
<dbReference type="Proteomes" id="UP001154114">
    <property type="component" value="Chromosome 30"/>
</dbReference>
<feature type="domain" description="Bacterial surface antigen (D15)" evidence="7">
    <location>
        <begin position="218"/>
        <end position="441"/>
    </location>
</feature>
<evidence type="ECO:0000256" key="2">
    <source>
        <dbReference type="ARBA" id="ARBA00010913"/>
    </source>
</evidence>